<dbReference type="PANTHER" id="PTHR43415">
    <property type="entry name" value="SPERMIDINE N(1)-ACETYLTRANSFERASE"/>
    <property type="match status" value="1"/>
</dbReference>
<dbReference type="eggNOG" id="COG1670">
    <property type="taxonomic scope" value="Bacteria"/>
</dbReference>
<dbReference type="Pfam" id="PF13302">
    <property type="entry name" value="Acetyltransf_3"/>
    <property type="match status" value="1"/>
</dbReference>
<keyword evidence="2" id="KW-0808">Transferase</keyword>
<dbReference type="AlphaFoldDB" id="A0A060REA9"/>
<accession>A0A060REA9</accession>
<dbReference type="Gene3D" id="3.40.630.30">
    <property type="match status" value="1"/>
</dbReference>
<dbReference type="STRING" id="1433126.BN938_2852"/>
<evidence type="ECO:0000259" key="1">
    <source>
        <dbReference type="PROSITE" id="PS51186"/>
    </source>
</evidence>
<feature type="domain" description="N-acetyltransferase" evidence="1">
    <location>
        <begin position="7"/>
        <end position="164"/>
    </location>
</feature>
<organism evidence="2 3">
    <name type="scientific">Mucinivorans hirudinis</name>
    <dbReference type="NCBI Taxonomy" id="1433126"/>
    <lineage>
        <taxon>Bacteria</taxon>
        <taxon>Pseudomonadati</taxon>
        <taxon>Bacteroidota</taxon>
        <taxon>Bacteroidia</taxon>
        <taxon>Bacteroidales</taxon>
        <taxon>Rikenellaceae</taxon>
        <taxon>Mucinivorans</taxon>
    </lineage>
</organism>
<protein>
    <submittedName>
        <fullName evidence="2">Acetyltransferase</fullName>
    </submittedName>
</protein>
<dbReference type="EMBL" id="HG934468">
    <property type="protein sequence ID" value="CDN32918.1"/>
    <property type="molecule type" value="Genomic_DNA"/>
</dbReference>
<dbReference type="HOGENOM" id="CLU_013985_3_2_10"/>
<dbReference type="InterPro" id="IPR000182">
    <property type="entry name" value="GNAT_dom"/>
</dbReference>
<name>A0A060REA9_9BACT</name>
<evidence type="ECO:0000313" key="2">
    <source>
        <dbReference type="EMBL" id="CDN32918.1"/>
    </source>
</evidence>
<dbReference type="GO" id="GO:0016747">
    <property type="term" value="F:acyltransferase activity, transferring groups other than amino-acyl groups"/>
    <property type="evidence" value="ECO:0007669"/>
    <property type="project" value="InterPro"/>
</dbReference>
<proteinExistence type="predicted"/>
<dbReference type="InterPro" id="IPR016181">
    <property type="entry name" value="Acyl_CoA_acyltransferase"/>
</dbReference>
<dbReference type="KEGG" id="rbc:BN938_2852"/>
<evidence type="ECO:0000313" key="3">
    <source>
        <dbReference type="Proteomes" id="UP000027616"/>
    </source>
</evidence>
<keyword evidence="3" id="KW-1185">Reference proteome</keyword>
<dbReference type="Proteomes" id="UP000027616">
    <property type="component" value="Chromosome I"/>
</dbReference>
<dbReference type="OrthoDB" id="893030at2"/>
<dbReference type="PROSITE" id="PS51186">
    <property type="entry name" value="GNAT"/>
    <property type="match status" value="1"/>
</dbReference>
<dbReference type="SUPFAM" id="SSF55729">
    <property type="entry name" value="Acyl-CoA N-acyltransferases (Nat)"/>
    <property type="match status" value="1"/>
</dbReference>
<reference evidence="2 3" key="1">
    <citation type="journal article" date="2015" name="Genome Announc.">
        <title>Complete Genome Sequence of the Novel Leech Symbiont Mucinivorans hirudinis M3T.</title>
        <authorList>
            <person name="Nelson M.C."/>
            <person name="Bomar L."/>
            <person name="Graf J."/>
        </authorList>
    </citation>
    <scope>NUCLEOTIDE SEQUENCE [LARGE SCALE GENOMIC DNA]</scope>
    <source>
        <strain evidence="3">M3</strain>
    </source>
</reference>
<sequence length="164" mass="18889">MITDGVVILRAMELDDLEVMYRWENDTSLWALGDNTMPFSKRTLKQFIEQQSKDFFATRQMRLIVEVENRAVGCADLFDFSPLYRRAAVGILVYNERGKGYGVRALRLLSDFAFARFGLEQLYSHVPLSNVASYKMCARVGFVESGILRRWCGQEDVAIMQYFG</sequence>
<gene>
    <name evidence="2" type="ORF">BN938_2852</name>
</gene>
<dbReference type="PANTHER" id="PTHR43415:SF3">
    <property type="entry name" value="GNAT-FAMILY ACETYLTRANSFERASE"/>
    <property type="match status" value="1"/>
</dbReference>